<accession>A0A6A1THE2</accession>
<dbReference type="PANTHER" id="PTHR46796:SF14">
    <property type="entry name" value="TRANSCRIPTIONAL REGULATORY PROTEIN"/>
    <property type="match status" value="1"/>
</dbReference>
<dbReference type="InterPro" id="IPR050204">
    <property type="entry name" value="AraC_XylS_family_regulators"/>
</dbReference>
<dbReference type="Gene3D" id="1.10.10.60">
    <property type="entry name" value="Homeodomain-like"/>
    <property type="match status" value="2"/>
</dbReference>
<dbReference type="GO" id="GO:0043565">
    <property type="term" value="F:sequence-specific DNA binding"/>
    <property type="evidence" value="ECO:0007669"/>
    <property type="project" value="InterPro"/>
</dbReference>
<dbReference type="PROSITE" id="PS01124">
    <property type="entry name" value="HTH_ARAC_FAMILY_2"/>
    <property type="match status" value="1"/>
</dbReference>
<dbReference type="GO" id="GO:0003700">
    <property type="term" value="F:DNA-binding transcription factor activity"/>
    <property type="evidence" value="ECO:0007669"/>
    <property type="project" value="InterPro"/>
</dbReference>
<gene>
    <name evidence="5" type="ORF">F4V91_28060</name>
</gene>
<name>A0A6A1THE2_NEOGA</name>
<evidence type="ECO:0000313" key="6">
    <source>
        <dbReference type="Proteomes" id="UP000386575"/>
    </source>
</evidence>
<comment type="caution">
    <text evidence="5">The sequence shown here is derived from an EMBL/GenBank/DDBJ whole genome shotgun (WGS) entry which is preliminary data.</text>
</comment>
<dbReference type="PANTHER" id="PTHR46796">
    <property type="entry name" value="HTH-TYPE TRANSCRIPTIONAL ACTIVATOR RHAS-RELATED"/>
    <property type="match status" value="1"/>
</dbReference>
<evidence type="ECO:0000256" key="3">
    <source>
        <dbReference type="ARBA" id="ARBA00023163"/>
    </source>
</evidence>
<reference evidence="5 6" key="1">
    <citation type="submission" date="2019-09" db="EMBL/GenBank/DDBJ databases">
        <title>Genome sequencing of Ng87 strain.</title>
        <authorList>
            <person name="Karasev E.S."/>
            <person name="Andronov E."/>
        </authorList>
    </citation>
    <scope>NUCLEOTIDE SEQUENCE [LARGE SCALE GENOMIC DNA]</scope>
    <source>
        <strain evidence="5 6">Ng87</strain>
    </source>
</reference>
<keyword evidence="3" id="KW-0804">Transcription</keyword>
<dbReference type="InterPro" id="IPR009057">
    <property type="entry name" value="Homeodomain-like_sf"/>
</dbReference>
<dbReference type="RefSeq" id="WP_151046715.1">
    <property type="nucleotide sequence ID" value="NZ_VZUL01000003.1"/>
</dbReference>
<dbReference type="SMART" id="SM00342">
    <property type="entry name" value="HTH_ARAC"/>
    <property type="match status" value="1"/>
</dbReference>
<dbReference type="Pfam" id="PF12833">
    <property type="entry name" value="HTH_18"/>
    <property type="match status" value="1"/>
</dbReference>
<dbReference type="SUPFAM" id="SSF46689">
    <property type="entry name" value="Homeodomain-like"/>
    <property type="match status" value="2"/>
</dbReference>
<organism evidence="5 6">
    <name type="scientific">Neorhizobium galegae</name>
    <name type="common">Rhizobium galegae</name>
    <dbReference type="NCBI Taxonomy" id="399"/>
    <lineage>
        <taxon>Bacteria</taxon>
        <taxon>Pseudomonadati</taxon>
        <taxon>Pseudomonadota</taxon>
        <taxon>Alphaproteobacteria</taxon>
        <taxon>Hyphomicrobiales</taxon>
        <taxon>Rhizobiaceae</taxon>
        <taxon>Rhizobium/Agrobacterium group</taxon>
        <taxon>Neorhizobium</taxon>
    </lineage>
</organism>
<dbReference type="InterPro" id="IPR018060">
    <property type="entry name" value="HTH_AraC"/>
</dbReference>
<evidence type="ECO:0000259" key="4">
    <source>
        <dbReference type="PROSITE" id="PS01124"/>
    </source>
</evidence>
<keyword evidence="1" id="KW-0805">Transcription regulation</keyword>
<dbReference type="Proteomes" id="UP000386575">
    <property type="component" value="Unassembled WGS sequence"/>
</dbReference>
<sequence length="158" mass="17255">MATLLTMAHQSSTGITSLDGLYRQQLASLIAIHLVKTHAGVCEALEKTSGGLAPGILRMSLERLSSEKGTDLSLGALAEAANLSRFHFCRAFKKSTGMTPYEWLRRRRMEQAMAMLRDPMMQITDIAGVLGYGTLTAFCVAFKRHTGLPPGEWRRAAG</sequence>
<keyword evidence="2" id="KW-0238">DNA-binding</keyword>
<protein>
    <submittedName>
        <fullName evidence="5">Helix-turn-helix transcriptional regulator</fullName>
    </submittedName>
</protein>
<evidence type="ECO:0000256" key="1">
    <source>
        <dbReference type="ARBA" id="ARBA00023015"/>
    </source>
</evidence>
<dbReference type="AlphaFoldDB" id="A0A6A1THE2"/>
<evidence type="ECO:0000256" key="2">
    <source>
        <dbReference type="ARBA" id="ARBA00023125"/>
    </source>
</evidence>
<feature type="domain" description="HTH araC/xylS-type" evidence="4">
    <location>
        <begin position="54"/>
        <end position="156"/>
    </location>
</feature>
<evidence type="ECO:0000313" key="5">
    <source>
        <dbReference type="EMBL" id="KAB1083413.1"/>
    </source>
</evidence>
<proteinExistence type="predicted"/>
<dbReference type="EMBL" id="VZUL01000003">
    <property type="protein sequence ID" value="KAB1083413.1"/>
    <property type="molecule type" value="Genomic_DNA"/>
</dbReference>